<dbReference type="EMBL" id="CM009295">
    <property type="protein sequence ID" value="KAI9392398.1"/>
    <property type="molecule type" value="Genomic_DNA"/>
</dbReference>
<comment type="caution">
    <text evidence="1">The sequence shown here is derived from an EMBL/GenBank/DDBJ whole genome shotgun (WGS) entry which is preliminary data.</text>
</comment>
<evidence type="ECO:0000313" key="2">
    <source>
        <dbReference type="Proteomes" id="UP000006729"/>
    </source>
</evidence>
<proteinExistence type="predicted"/>
<reference evidence="1 2" key="1">
    <citation type="journal article" date="2006" name="Science">
        <title>The genome of black cottonwood, Populus trichocarpa (Torr. &amp; Gray).</title>
        <authorList>
            <person name="Tuskan G.A."/>
            <person name="Difazio S."/>
            <person name="Jansson S."/>
            <person name="Bohlmann J."/>
            <person name="Grigoriev I."/>
            <person name="Hellsten U."/>
            <person name="Putnam N."/>
            <person name="Ralph S."/>
            <person name="Rombauts S."/>
            <person name="Salamov A."/>
            <person name="Schein J."/>
            <person name="Sterck L."/>
            <person name="Aerts A."/>
            <person name="Bhalerao R.R."/>
            <person name="Bhalerao R.P."/>
            <person name="Blaudez D."/>
            <person name="Boerjan W."/>
            <person name="Brun A."/>
            <person name="Brunner A."/>
            <person name="Busov V."/>
            <person name="Campbell M."/>
            <person name="Carlson J."/>
            <person name="Chalot M."/>
            <person name="Chapman J."/>
            <person name="Chen G.L."/>
            <person name="Cooper D."/>
            <person name="Coutinho P.M."/>
            <person name="Couturier J."/>
            <person name="Covert S."/>
            <person name="Cronk Q."/>
            <person name="Cunningham R."/>
            <person name="Davis J."/>
            <person name="Degroeve S."/>
            <person name="Dejardin A."/>
            <person name="Depamphilis C."/>
            <person name="Detter J."/>
            <person name="Dirks B."/>
            <person name="Dubchak I."/>
            <person name="Duplessis S."/>
            <person name="Ehlting J."/>
            <person name="Ellis B."/>
            <person name="Gendler K."/>
            <person name="Goodstein D."/>
            <person name="Gribskov M."/>
            <person name="Grimwood J."/>
            <person name="Groover A."/>
            <person name="Gunter L."/>
            <person name="Hamberger B."/>
            <person name="Heinze B."/>
            <person name="Helariutta Y."/>
            <person name="Henrissat B."/>
            <person name="Holligan D."/>
            <person name="Holt R."/>
            <person name="Huang W."/>
            <person name="Islam-Faridi N."/>
            <person name="Jones S."/>
            <person name="Jones-Rhoades M."/>
            <person name="Jorgensen R."/>
            <person name="Joshi C."/>
            <person name="Kangasjarvi J."/>
            <person name="Karlsson J."/>
            <person name="Kelleher C."/>
            <person name="Kirkpatrick R."/>
            <person name="Kirst M."/>
            <person name="Kohler A."/>
            <person name="Kalluri U."/>
            <person name="Larimer F."/>
            <person name="Leebens-Mack J."/>
            <person name="Leple J.C."/>
            <person name="Locascio P."/>
            <person name="Lou Y."/>
            <person name="Lucas S."/>
            <person name="Martin F."/>
            <person name="Montanini B."/>
            <person name="Napoli C."/>
            <person name="Nelson D.R."/>
            <person name="Nelson C."/>
            <person name="Nieminen K."/>
            <person name="Nilsson O."/>
            <person name="Pereda V."/>
            <person name="Peter G."/>
            <person name="Philippe R."/>
            <person name="Pilate G."/>
            <person name="Poliakov A."/>
            <person name="Razumovskaya J."/>
            <person name="Richardson P."/>
            <person name="Rinaldi C."/>
            <person name="Ritland K."/>
            <person name="Rouze P."/>
            <person name="Ryaboy D."/>
            <person name="Schmutz J."/>
            <person name="Schrader J."/>
            <person name="Segerman B."/>
            <person name="Shin H."/>
            <person name="Siddiqui A."/>
            <person name="Sterky F."/>
            <person name="Terry A."/>
            <person name="Tsai C.J."/>
            <person name="Uberbacher E."/>
            <person name="Unneberg P."/>
            <person name="Vahala J."/>
            <person name="Wall K."/>
            <person name="Wessler S."/>
            <person name="Yang G."/>
            <person name="Yin T."/>
            <person name="Douglas C."/>
            <person name="Marra M."/>
            <person name="Sandberg G."/>
            <person name="Van de Peer Y."/>
            <person name="Rokhsar D."/>
        </authorList>
    </citation>
    <scope>NUCLEOTIDE SEQUENCE [LARGE SCALE GENOMIC DNA]</scope>
    <source>
        <strain evidence="2">cv. Nisqually</strain>
    </source>
</reference>
<name>A0ACC0ST18_POPTR</name>
<keyword evidence="2" id="KW-1185">Reference proteome</keyword>
<evidence type="ECO:0000313" key="1">
    <source>
        <dbReference type="EMBL" id="KAI9392398.1"/>
    </source>
</evidence>
<organism evidence="1 2">
    <name type="scientific">Populus trichocarpa</name>
    <name type="common">Western balsam poplar</name>
    <name type="synonym">Populus balsamifera subsp. trichocarpa</name>
    <dbReference type="NCBI Taxonomy" id="3694"/>
    <lineage>
        <taxon>Eukaryota</taxon>
        <taxon>Viridiplantae</taxon>
        <taxon>Streptophyta</taxon>
        <taxon>Embryophyta</taxon>
        <taxon>Tracheophyta</taxon>
        <taxon>Spermatophyta</taxon>
        <taxon>Magnoliopsida</taxon>
        <taxon>eudicotyledons</taxon>
        <taxon>Gunneridae</taxon>
        <taxon>Pentapetalae</taxon>
        <taxon>rosids</taxon>
        <taxon>fabids</taxon>
        <taxon>Malpighiales</taxon>
        <taxon>Salicaceae</taxon>
        <taxon>Saliceae</taxon>
        <taxon>Populus</taxon>
    </lineage>
</organism>
<protein>
    <submittedName>
        <fullName evidence="1">Uncharacterized protein</fullName>
    </submittedName>
</protein>
<accession>A0ACC0ST18</accession>
<sequence length="64" mass="6676">MILLTCRCKMYPDMSSSETITNETLVLGVAPEKGHFAGAAETVVGAENGCKCGANCTCDPCTCK</sequence>
<gene>
    <name evidence="1" type="ORF">POPTR_006G085200v4</name>
</gene>
<dbReference type="Proteomes" id="UP000006729">
    <property type="component" value="Chromosome 6"/>
</dbReference>